<dbReference type="AlphaFoldDB" id="A0A7J6LLD9"/>
<dbReference type="OrthoDB" id="445614at2759"/>
<sequence length="228" mass="25181">MVSAKNGSILVDLGAYMDIQFNETLFLSSVSSFLGTYKVDGFIVRLSPYNMDNIMNLTKVVHAISNRSVAALGFETSYWQEVKKANLTEHANMSFASLWPNDKGDTATFNTEEYAKSVIKNATSAGVANRSLVVEIPLLARSNYGSDDVGYSSMIFDFNADPHGNGTVVVNATTGDMYYFISQSQAVKRGQLSDALHLHGVMLQGNQEFQEDLYPWDNRSVCYGLAHR</sequence>
<dbReference type="Proteomes" id="UP000591131">
    <property type="component" value="Unassembled WGS sequence"/>
</dbReference>
<reference evidence="1 2" key="1">
    <citation type="submission" date="2020-04" db="EMBL/GenBank/DDBJ databases">
        <title>Perkinsus chesapeaki whole genome sequence.</title>
        <authorList>
            <person name="Bogema D.R."/>
        </authorList>
    </citation>
    <scope>NUCLEOTIDE SEQUENCE [LARGE SCALE GENOMIC DNA]</scope>
    <source>
        <strain evidence="1">ATCC PRA-425</strain>
    </source>
</reference>
<organism evidence="1 2">
    <name type="scientific">Perkinsus chesapeaki</name>
    <name type="common">Clam parasite</name>
    <name type="synonym">Perkinsus andrewsi</name>
    <dbReference type="NCBI Taxonomy" id="330153"/>
    <lineage>
        <taxon>Eukaryota</taxon>
        <taxon>Sar</taxon>
        <taxon>Alveolata</taxon>
        <taxon>Perkinsozoa</taxon>
        <taxon>Perkinsea</taxon>
        <taxon>Perkinsida</taxon>
        <taxon>Perkinsidae</taxon>
        <taxon>Perkinsus</taxon>
    </lineage>
</organism>
<gene>
    <name evidence="1" type="ORF">FOL47_007361</name>
</gene>
<accession>A0A7J6LLD9</accession>
<evidence type="ECO:0000313" key="1">
    <source>
        <dbReference type="EMBL" id="KAF4660003.1"/>
    </source>
</evidence>
<protein>
    <submittedName>
        <fullName evidence="1">Uncharacterized protein</fullName>
    </submittedName>
</protein>
<comment type="caution">
    <text evidence="1">The sequence shown here is derived from an EMBL/GenBank/DDBJ whole genome shotgun (WGS) entry which is preliminary data.</text>
</comment>
<keyword evidence="2" id="KW-1185">Reference proteome</keyword>
<name>A0A7J6LLD9_PERCH</name>
<evidence type="ECO:0000313" key="2">
    <source>
        <dbReference type="Proteomes" id="UP000591131"/>
    </source>
</evidence>
<dbReference type="EMBL" id="JAAPAO010000431">
    <property type="protein sequence ID" value="KAF4660003.1"/>
    <property type="molecule type" value="Genomic_DNA"/>
</dbReference>
<proteinExistence type="predicted"/>